<feature type="transmembrane region" description="Helical" evidence="1">
    <location>
        <begin position="135"/>
        <end position="157"/>
    </location>
</feature>
<feature type="transmembrane region" description="Helical" evidence="1">
    <location>
        <begin position="104"/>
        <end position="123"/>
    </location>
</feature>
<comment type="caution">
    <text evidence="2">The sequence shown here is derived from an EMBL/GenBank/DDBJ whole genome shotgun (WGS) entry which is preliminary data.</text>
</comment>
<keyword evidence="3" id="KW-1185">Reference proteome</keyword>
<dbReference type="InterPro" id="IPR007441">
    <property type="entry name" value="EutH"/>
</dbReference>
<feature type="transmembrane region" description="Helical" evidence="1">
    <location>
        <begin position="169"/>
        <end position="187"/>
    </location>
</feature>
<feature type="transmembrane region" description="Helical" evidence="1">
    <location>
        <begin position="236"/>
        <end position="253"/>
    </location>
</feature>
<dbReference type="AlphaFoldDB" id="A0AAE3DVR2"/>
<dbReference type="PANTHER" id="PTHR40089:SF1">
    <property type="entry name" value="ETHANOLAMINE PERMEASE EUTH-RELATED"/>
    <property type="match status" value="1"/>
</dbReference>
<feature type="transmembrane region" description="Helical" evidence="1">
    <location>
        <begin position="304"/>
        <end position="324"/>
    </location>
</feature>
<keyword evidence="1" id="KW-0472">Membrane</keyword>
<keyword evidence="1" id="KW-0812">Transmembrane</keyword>
<keyword evidence="1" id="KW-1133">Transmembrane helix</keyword>
<dbReference type="Proteomes" id="UP001197875">
    <property type="component" value="Unassembled WGS sequence"/>
</dbReference>
<feature type="transmembrane region" description="Helical" evidence="1">
    <location>
        <begin position="199"/>
        <end position="224"/>
    </location>
</feature>
<reference evidence="2 3" key="1">
    <citation type="submission" date="2021-10" db="EMBL/GenBank/DDBJ databases">
        <title>Anaerobic single-cell dispensing facilitates the cultivation of human gut bacteria.</title>
        <authorList>
            <person name="Afrizal A."/>
        </authorList>
    </citation>
    <scope>NUCLEOTIDE SEQUENCE [LARGE SCALE GENOMIC DNA]</scope>
    <source>
        <strain evidence="2 3">CLA-AA-H277</strain>
    </source>
</reference>
<dbReference type="RefSeq" id="WP_227616262.1">
    <property type="nucleotide sequence ID" value="NZ_JAJEPR010000052.1"/>
</dbReference>
<name>A0AAE3DVR2_9FIRM</name>
<evidence type="ECO:0000256" key="1">
    <source>
        <dbReference type="SAM" id="Phobius"/>
    </source>
</evidence>
<feature type="transmembrane region" description="Helical" evidence="1">
    <location>
        <begin position="76"/>
        <end position="97"/>
    </location>
</feature>
<organism evidence="2 3">
    <name type="scientific">Fusicatenibacter faecihominis</name>
    <dbReference type="NCBI Taxonomy" id="2881276"/>
    <lineage>
        <taxon>Bacteria</taxon>
        <taxon>Bacillati</taxon>
        <taxon>Bacillota</taxon>
        <taxon>Clostridia</taxon>
        <taxon>Lachnospirales</taxon>
        <taxon>Lachnospiraceae</taxon>
        <taxon>Fusicatenibacter</taxon>
    </lineage>
</organism>
<feature type="transmembrane region" description="Helical" evidence="1">
    <location>
        <begin position="330"/>
        <end position="350"/>
    </location>
</feature>
<proteinExistence type="predicted"/>
<dbReference type="EMBL" id="JAJEPR010000052">
    <property type="protein sequence ID" value="MCC2191395.1"/>
    <property type="molecule type" value="Genomic_DNA"/>
</dbReference>
<feature type="transmembrane region" description="Helical" evidence="1">
    <location>
        <begin position="273"/>
        <end position="292"/>
    </location>
</feature>
<evidence type="ECO:0000313" key="2">
    <source>
        <dbReference type="EMBL" id="MCC2191395.1"/>
    </source>
</evidence>
<evidence type="ECO:0000313" key="3">
    <source>
        <dbReference type="Proteomes" id="UP001197875"/>
    </source>
</evidence>
<dbReference type="Pfam" id="PF04346">
    <property type="entry name" value="EutH"/>
    <property type="match status" value="1"/>
</dbReference>
<sequence>MNILIMWVMACGAVLGGLDRILGNRFGLGKRFEEGFELLGATALSMAGIICLVPLLTLGLEKTIVPFWKLLGLDPAMLGGIIAIDMGGFQLAVELAADPKVASYAGILVAATLGCTVTFTIPVGMGMVPEKDRPLFARGILFGLILLPVSLFLGGLLTGLMPLNTIRQSLPVFLACLALALGIAKWPDQLVRGFLHFSNAIRLISTLGLIFGAFAYMTGVSLPFPMTPLEEAMKTVSSIGIVMLGSLPMAELLQRILKVPLAWLGKKTGMNSASMTGLLLGGVSVVPAIALIRDMDRRGKIVNAAFLVSAASALAAHLGFTFGIQKEMVVPLLAVKFVGGILGGVTAYLLTEKLDVPMDLFCDKENA</sequence>
<gene>
    <name evidence="2" type="ORF">LKD71_16645</name>
</gene>
<dbReference type="PIRSF" id="PIRSF019466">
    <property type="entry name" value="EutH"/>
    <property type="match status" value="1"/>
</dbReference>
<feature type="transmembrane region" description="Helical" evidence="1">
    <location>
        <begin position="35"/>
        <end position="56"/>
    </location>
</feature>
<feature type="transmembrane region" description="Helical" evidence="1">
    <location>
        <begin position="6"/>
        <end position="23"/>
    </location>
</feature>
<accession>A0AAE3DVR2</accession>
<dbReference type="PANTHER" id="PTHR40089">
    <property type="entry name" value="ETHANOLAMINE UTILIZATION PROTEIN EUTH"/>
    <property type="match status" value="1"/>
</dbReference>
<protein>
    <submittedName>
        <fullName evidence="2">Ethanolamine utilization protein EutH</fullName>
    </submittedName>
</protein>
<dbReference type="GO" id="GO:0005886">
    <property type="term" value="C:plasma membrane"/>
    <property type="evidence" value="ECO:0007669"/>
    <property type="project" value="TreeGrafter"/>
</dbReference>
<dbReference type="GO" id="GO:0034228">
    <property type="term" value="F:ethanolamine transmembrane transporter activity"/>
    <property type="evidence" value="ECO:0007669"/>
    <property type="project" value="InterPro"/>
</dbReference>